<gene>
    <name evidence="3" type="ORF">MNOR_LOCUS20832</name>
</gene>
<evidence type="ECO:0000259" key="2">
    <source>
        <dbReference type="PROSITE" id="PS50994"/>
    </source>
</evidence>
<dbReference type="PROSITE" id="PS50994">
    <property type="entry name" value="INTEGRASE"/>
    <property type="match status" value="1"/>
</dbReference>
<dbReference type="GO" id="GO:0003964">
    <property type="term" value="F:RNA-directed DNA polymerase activity"/>
    <property type="evidence" value="ECO:0007669"/>
    <property type="project" value="UniProtKB-EC"/>
</dbReference>
<dbReference type="Pfam" id="PF17921">
    <property type="entry name" value="Integrase_H2C2"/>
    <property type="match status" value="1"/>
</dbReference>
<dbReference type="Pfam" id="PF00665">
    <property type="entry name" value="rve"/>
    <property type="match status" value="1"/>
</dbReference>
<dbReference type="SUPFAM" id="SSF53098">
    <property type="entry name" value="Ribonuclease H-like"/>
    <property type="match status" value="1"/>
</dbReference>
<dbReference type="EMBL" id="CAXKWB010016330">
    <property type="protein sequence ID" value="CAL4115974.1"/>
    <property type="molecule type" value="Genomic_DNA"/>
</dbReference>
<dbReference type="InterPro" id="IPR036397">
    <property type="entry name" value="RNaseH_sf"/>
</dbReference>
<dbReference type="InterPro" id="IPR041588">
    <property type="entry name" value="Integrase_H2C2"/>
</dbReference>
<dbReference type="GO" id="GO:0003676">
    <property type="term" value="F:nucleic acid binding"/>
    <property type="evidence" value="ECO:0007669"/>
    <property type="project" value="InterPro"/>
</dbReference>
<evidence type="ECO:0000313" key="3">
    <source>
        <dbReference type="EMBL" id="CAL4115974.1"/>
    </source>
</evidence>
<organism evidence="3 4">
    <name type="scientific">Meganyctiphanes norvegica</name>
    <name type="common">Northern krill</name>
    <name type="synonym">Thysanopoda norvegica</name>
    <dbReference type="NCBI Taxonomy" id="48144"/>
    <lineage>
        <taxon>Eukaryota</taxon>
        <taxon>Metazoa</taxon>
        <taxon>Ecdysozoa</taxon>
        <taxon>Arthropoda</taxon>
        <taxon>Crustacea</taxon>
        <taxon>Multicrustacea</taxon>
        <taxon>Malacostraca</taxon>
        <taxon>Eumalacostraca</taxon>
        <taxon>Eucarida</taxon>
        <taxon>Euphausiacea</taxon>
        <taxon>Euphausiidae</taxon>
        <taxon>Meganyctiphanes</taxon>
    </lineage>
</organism>
<dbReference type="InterPro" id="IPR050951">
    <property type="entry name" value="Retrovirus_Pol_polyprotein"/>
</dbReference>
<dbReference type="InterPro" id="IPR001584">
    <property type="entry name" value="Integrase_cat-core"/>
</dbReference>
<dbReference type="PANTHER" id="PTHR37984:SF7">
    <property type="entry name" value="INTEGRASE CATALYTIC DOMAIN-CONTAINING PROTEIN"/>
    <property type="match status" value="1"/>
</dbReference>
<accession>A0AAV2R5N6</accession>
<proteinExistence type="predicted"/>
<dbReference type="FunFam" id="1.10.340.70:FF:000004">
    <property type="entry name" value="Retrovirus-related Pol polyprotein from transposon 297-like Protein"/>
    <property type="match status" value="1"/>
</dbReference>
<dbReference type="EC" id="2.7.7.49" evidence="1"/>
<name>A0AAV2R5N6_MEGNR</name>
<reference evidence="3 4" key="1">
    <citation type="submission" date="2024-05" db="EMBL/GenBank/DDBJ databases">
        <authorList>
            <person name="Wallberg A."/>
        </authorList>
    </citation>
    <scope>NUCLEOTIDE SEQUENCE [LARGE SCALE GENOMIC DNA]</scope>
</reference>
<sequence>MVHIPGVKQCAADGLSRYPVDPAEVMDLPDDVATLFKLEDPSCTDVEEATLLMALSTFQASPITSVTWDLVRTATASDETLNALLDLIEAGFPSPSLEIPQALRVYLPLQDHLSTVDGVILYNDRVLIPPSLRPNVLSTLHAAHQGTSTMLARAESSVFWPGITKDIQRIREQCNQCHRNAPSNPSAPPTPPVLPAYPFQYVCADYFTHKGIAFLVIVDRYSNWPIIAKPSEGSAGLIASLKDTFTTFGIPEELSSDGGPEFTASSTQKFLHDWGIHHRLSSVAFPHSNCRAELGVKTVKRLLTDNVGPGGDLNNDAFRRALLQYRNTPDRDTRLSPAMCIFGHHIRDFIPALPVKYRPHKSWRNTLDAREDALRSRHMRAHERLSEHTKRLPLSRLVTMYASRTKPALTRSNGTRQE</sequence>
<dbReference type="PANTHER" id="PTHR37984">
    <property type="entry name" value="PROTEIN CBG26694"/>
    <property type="match status" value="1"/>
</dbReference>
<protein>
    <recommendedName>
        <fullName evidence="1">RNA-directed DNA polymerase</fullName>
        <ecNumber evidence="1">2.7.7.49</ecNumber>
    </recommendedName>
</protein>
<dbReference type="Gene3D" id="1.10.340.70">
    <property type="match status" value="1"/>
</dbReference>
<keyword evidence="4" id="KW-1185">Reference proteome</keyword>
<evidence type="ECO:0000313" key="4">
    <source>
        <dbReference type="Proteomes" id="UP001497623"/>
    </source>
</evidence>
<dbReference type="GO" id="GO:0015074">
    <property type="term" value="P:DNA integration"/>
    <property type="evidence" value="ECO:0007669"/>
    <property type="project" value="InterPro"/>
</dbReference>
<evidence type="ECO:0000256" key="1">
    <source>
        <dbReference type="ARBA" id="ARBA00012493"/>
    </source>
</evidence>
<dbReference type="Gene3D" id="3.30.420.10">
    <property type="entry name" value="Ribonuclease H-like superfamily/Ribonuclease H"/>
    <property type="match status" value="1"/>
</dbReference>
<dbReference type="Proteomes" id="UP001497623">
    <property type="component" value="Unassembled WGS sequence"/>
</dbReference>
<dbReference type="AlphaFoldDB" id="A0AAV2R5N6"/>
<dbReference type="InterPro" id="IPR012337">
    <property type="entry name" value="RNaseH-like_sf"/>
</dbReference>
<comment type="caution">
    <text evidence="3">The sequence shown here is derived from an EMBL/GenBank/DDBJ whole genome shotgun (WGS) entry which is preliminary data.</text>
</comment>
<feature type="domain" description="Integrase catalytic" evidence="2">
    <location>
        <begin position="194"/>
        <end position="345"/>
    </location>
</feature>
<dbReference type="FunFam" id="3.30.420.10:FF:000493">
    <property type="match status" value="1"/>
</dbReference>